<evidence type="ECO:0000259" key="1">
    <source>
        <dbReference type="Pfam" id="PF08818"/>
    </source>
</evidence>
<dbReference type="Pfam" id="PF08818">
    <property type="entry name" value="DUF1801"/>
    <property type="match status" value="1"/>
</dbReference>
<dbReference type="RefSeq" id="WP_185424426.1">
    <property type="nucleotide sequence ID" value="NZ_JAARRL010000003.1"/>
</dbReference>
<gene>
    <name evidence="2" type="ORF">HB943_02475</name>
</gene>
<dbReference type="Gene3D" id="3.90.1150.200">
    <property type="match status" value="1"/>
</dbReference>
<dbReference type="EMBL" id="JAARRL010000003">
    <property type="protein sequence ID" value="MBC1499452.1"/>
    <property type="molecule type" value="Genomic_DNA"/>
</dbReference>
<comment type="caution">
    <text evidence="2">The sequence shown here is derived from an EMBL/GenBank/DDBJ whole genome shotgun (WGS) entry which is preliminary data.</text>
</comment>
<dbReference type="InterPro" id="IPR014922">
    <property type="entry name" value="YdhG-like"/>
</dbReference>
<accession>A0A841Z450</accession>
<evidence type="ECO:0000313" key="3">
    <source>
        <dbReference type="Proteomes" id="UP000564536"/>
    </source>
</evidence>
<feature type="domain" description="YdhG-like" evidence="1">
    <location>
        <begin position="14"/>
        <end position="128"/>
    </location>
</feature>
<evidence type="ECO:0000313" key="2">
    <source>
        <dbReference type="EMBL" id="MBC1499452.1"/>
    </source>
</evidence>
<dbReference type="AlphaFoldDB" id="A0A841Z450"/>
<organism evidence="2 3">
    <name type="scientific">Listeria weihenstephanensis</name>
    <dbReference type="NCBI Taxonomy" id="1006155"/>
    <lineage>
        <taxon>Bacteria</taxon>
        <taxon>Bacillati</taxon>
        <taxon>Bacillota</taxon>
        <taxon>Bacilli</taxon>
        <taxon>Bacillales</taxon>
        <taxon>Listeriaceae</taxon>
        <taxon>Listeria</taxon>
    </lineage>
</organism>
<sequence length="150" mass="17178">MTIEEYIEDIDPEKKAAFIQLMQVIDANIPDGFEKEIQYGMPSYVVPKSRYPDGYHCDTSLSLPFIAIAAQKSNIAVHHLGIYADSELLSWFQAEYPNYMTTKLNMGKGCIRFTNPKKIPYELIGELASKITVDQWISQYESSFKPKKLK</sequence>
<reference evidence="2 3" key="1">
    <citation type="submission" date="2020-03" db="EMBL/GenBank/DDBJ databases">
        <title>Soil Listeria distribution.</title>
        <authorList>
            <person name="Liao J."/>
            <person name="Wiedmann M."/>
        </authorList>
    </citation>
    <scope>NUCLEOTIDE SEQUENCE [LARGE SCALE GENOMIC DNA]</scope>
    <source>
        <strain evidence="2 3">FSL L7-1523</strain>
    </source>
</reference>
<dbReference type="Proteomes" id="UP000564536">
    <property type="component" value="Unassembled WGS sequence"/>
</dbReference>
<protein>
    <submittedName>
        <fullName evidence="2">DUF1801 domain-containing protein</fullName>
    </submittedName>
</protein>
<dbReference type="SUPFAM" id="SSF159888">
    <property type="entry name" value="YdhG-like"/>
    <property type="match status" value="1"/>
</dbReference>
<proteinExistence type="predicted"/>
<name>A0A841Z450_9LIST</name>